<proteinExistence type="predicted"/>
<evidence type="ECO:0000256" key="2">
    <source>
        <dbReference type="SAM" id="Phobius"/>
    </source>
</evidence>
<reference evidence="3" key="1">
    <citation type="submission" date="2021-03" db="EMBL/GenBank/DDBJ databases">
        <title>Chromosome level genome of the anhydrobiotic midge Polypedilum vanderplanki.</title>
        <authorList>
            <person name="Yoshida Y."/>
            <person name="Kikawada T."/>
            <person name="Gusev O."/>
        </authorList>
    </citation>
    <scope>NUCLEOTIDE SEQUENCE</scope>
    <source>
        <strain evidence="3">NIAS01</strain>
        <tissue evidence="3">Whole body or cell culture</tissue>
    </source>
</reference>
<feature type="region of interest" description="Disordered" evidence="1">
    <location>
        <begin position="299"/>
        <end position="331"/>
    </location>
</feature>
<dbReference type="Proteomes" id="UP001107558">
    <property type="component" value="Chromosome 2"/>
</dbReference>
<feature type="compositionally biased region" description="Acidic residues" evidence="1">
    <location>
        <begin position="720"/>
        <end position="730"/>
    </location>
</feature>
<organism evidence="3 4">
    <name type="scientific">Polypedilum vanderplanki</name>
    <name type="common">Sleeping chironomid midge</name>
    <dbReference type="NCBI Taxonomy" id="319348"/>
    <lineage>
        <taxon>Eukaryota</taxon>
        <taxon>Metazoa</taxon>
        <taxon>Ecdysozoa</taxon>
        <taxon>Arthropoda</taxon>
        <taxon>Hexapoda</taxon>
        <taxon>Insecta</taxon>
        <taxon>Pterygota</taxon>
        <taxon>Neoptera</taxon>
        <taxon>Endopterygota</taxon>
        <taxon>Diptera</taxon>
        <taxon>Nematocera</taxon>
        <taxon>Chironomoidea</taxon>
        <taxon>Chironomidae</taxon>
        <taxon>Chironominae</taxon>
        <taxon>Polypedilum</taxon>
        <taxon>Polypedilum</taxon>
    </lineage>
</organism>
<keyword evidence="2" id="KW-0812">Transmembrane</keyword>
<dbReference type="AlphaFoldDB" id="A0A9J6C6D4"/>
<feature type="region of interest" description="Disordered" evidence="1">
    <location>
        <begin position="362"/>
        <end position="400"/>
    </location>
</feature>
<protein>
    <recommendedName>
        <fullName evidence="5">SEA domain-containing protein</fullName>
    </recommendedName>
</protein>
<evidence type="ECO:0008006" key="5">
    <source>
        <dbReference type="Google" id="ProtNLM"/>
    </source>
</evidence>
<feature type="compositionally biased region" description="Low complexity" evidence="1">
    <location>
        <begin position="307"/>
        <end position="327"/>
    </location>
</feature>
<name>A0A9J6C6D4_POLVA</name>
<dbReference type="PANTHER" id="PTHR23197">
    <property type="entry name" value="TARSH-RELATED FIBRONECTIN DOMAIN-CONTAINING"/>
    <property type="match status" value="1"/>
</dbReference>
<feature type="region of interest" description="Disordered" evidence="1">
    <location>
        <begin position="901"/>
        <end position="926"/>
    </location>
</feature>
<feature type="compositionally biased region" description="Low complexity" evidence="1">
    <location>
        <begin position="437"/>
        <end position="460"/>
    </location>
</feature>
<keyword evidence="2" id="KW-0472">Membrane</keyword>
<keyword evidence="4" id="KW-1185">Reference proteome</keyword>
<keyword evidence="2" id="KW-1133">Transmembrane helix</keyword>
<sequence length="1060" mass="117591">MDTIYSNKKYLQNLNAADYYRTSTMRPQTNEYASYHNTMSRRSLFGSHYSHHQQHQPNISKYNKYSYPSDVSLSSHYGYTSWGLWRETGHLSPSVYSKKRINIRSFSILIMSAAFIVLLAVLSVAGLAFYFSTFKSDPSDSMLVFDCAFRIGKGDIWTSQLKYNHTQAFRQKAAFYTKFIEIALEHGNFNVAKTEINSFGNGPDLQLSFRIYLDMRKIQMTITNVEEHIKNALISETASSDSAHRSLKIDIDSIEIKRQLDPDVLQKAAFIHEQSQDILTTLISTTVIPLDDLPKKTGMTTEKPKFKSSAAAASTTSTAMKSKIKSTQKPIHESDIDMENLPVIQGSFEITKTDADIAQKRSSAAARPATTYKPFHISPASSIKVKTSGGQQQPSSTTKSSDNIVEMFLQHQKNLQQQQKVVKESPVTAKIEKTNKSGETTTTTEKNYSSSSSVQPLSSTSTIATKQISTIEPQVYGNIINESSQIDKELPKLDVGLFTSAPILDNEPWRPINPSPEQIKTNLPSTTEINVATTTTTEIPPYRSPFNPQTSVGAAANENVIFRNKFVDPDTAYPVNDSSDESVFYQSFYNPDFSAGSLEIEKLGTADVRPYPLPVNKIDISEEMTALNNKKLTIDTTNYDENKFEHLGGGVIAKKQEISANNDDNSTLMENSTILNENSTIINEYLNDTETNFDDIFQELLDSNDVTNKTDLLESRISPDDDNDEEHDEEEEILTTTQKLNFMNMKNFIMQMQQNKSEDESTELILSSSTATTTLKPTTTFVEVVTTTPLPSVTSTLSEPQLFPSISKWEFVNGTRAANISELSVTKKVFNETLQAVIVENVQEPKQHADVNLLKAANQTTLDKANLQQLSSIFDTLAAKLGIRTDVSSKVPPFSQNIQNKLKQSASSNQVRSSTRKNVSTTTSLPTTVTTQKTTKTTIKKSPTLALVKTTKLTTTTTTSVPTKSSEMSSESFLGQAEVEPVDPTQYEEILSMASSPITAAKISTTTPSLVTLLPVKSNSGIRNFNPRLRLASGSNQQQATSSETRNMETIVKASMSFDA</sequence>
<gene>
    <name evidence="3" type="ORF">PVAND_007335</name>
</gene>
<dbReference type="EMBL" id="JADBJN010000002">
    <property type="protein sequence ID" value="KAG5677586.1"/>
    <property type="molecule type" value="Genomic_DNA"/>
</dbReference>
<evidence type="ECO:0000313" key="3">
    <source>
        <dbReference type="EMBL" id="KAG5677586.1"/>
    </source>
</evidence>
<feature type="region of interest" description="Disordered" evidence="1">
    <location>
        <begin position="711"/>
        <end position="730"/>
    </location>
</feature>
<accession>A0A9J6C6D4</accession>
<feature type="transmembrane region" description="Helical" evidence="2">
    <location>
        <begin position="106"/>
        <end position="131"/>
    </location>
</feature>
<dbReference type="OrthoDB" id="6411962at2759"/>
<feature type="region of interest" description="Disordered" evidence="1">
    <location>
        <begin position="430"/>
        <end position="460"/>
    </location>
</feature>
<feature type="region of interest" description="Disordered" evidence="1">
    <location>
        <begin position="958"/>
        <end position="979"/>
    </location>
</feature>
<feature type="compositionally biased region" description="Polar residues" evidence="1">
    <location>
        <begin position="901"/>
        <end position="918"/>
    </location>
</feature>
<evidence type="ECO:0000313" key="4">
    <source>
        <dbReference type="Proteomes" id="UP001107558"/>
    </source>
</evidence>
<evidence type="ECO:0000256" key="1">
    <source>
        <dbReference type="SAM" id="MobiDB-lite"/>
    </source>
</evidence>
<comment type="caution">
    <text evidence="3">The sequence shown here is derived from an EMBL/GenBank/DDBJ whole genome shotgun (WGS) entry which is preliminary data.</text>
</comment>
<dbReference type="PANTHER" id="PTHR23197:SF11">
    <property type="entry name" value="RE03558P"/>
    <property type="match status" value="1"/>
</dbReference>
<feature type="compositionally biased region" description="Polar residues" evidence="1">
    <location>
        <begin position="379"/>
        <end position="400"/>
    </location>
</feature>